<dbReference type="InterPro" id="IPR022214">
    <property type="entry name" value="MZT1"/>
</dbReference>
<accession>A0A1E4SE53</accession>
<sequence length="53" mass="5864">NNNLVTELARILNVTEIDESTLQLCIKLLDLGIDPETLALKIKSVNQETQTAL</sequence>
<organism evidence="1 2">
    <name type="scientific">Suhomyces tanzawaensis NRRL Y-17324</name>
    <dbReference type="NCBI Taxonomy" id="984487"/>
    <lineage>
        <taxon>Eukaryota</taxon>
        <taxon>Fungi</taxon>
        <taxon>Dikarya</taxon>
        <taxon>Ascomycota</taxon>
        <taxon>Saccharomycotina</taxon>
        <taxon>Pichiomycetes</taxon>
        <taxon>Debaryomycetaceae</taxon>
        <taxon>Suhomyces</taxon>
    </lineage>
</organism>
<name>A0A1E4SE53_9ASCO</name>
<proteinExistence type="predicted"/>
<dbReference type="EMBL" id="KV453914">
    <property type="protein sequence ID" value="ODV77804.1"/>
    <property type="molecule type" value="Genomic_DNA"/>
</dbReference>
<dbReference type="Pfam" id="PF12554">
    <property type="entry name" value="MOZART1"/>
    <property type="match status" value="1"/>
</dbReference>
<dbReference type="GeneID" id="30982798"/>
<protein>
    <submittedName>
        <fullName evidence="1">Uncharacterized protein</fullName>
    </submittedName>
</protein>
<evidence type="ECO:0000313" key="2">
    <source>
        <dbReference type="Proteomes" id="UP000094285"/>
    </source>
</evidence>
<evidence type="ECO:0000313" key="1">
    <source>
        <dbReference type="EMBL" id="ODV77804.1"/>
    </source>
</evidence>
<dbReference type="RefSeq" id="XP_020062926.1">
    <property type="nucleotide sequence ID" value="XM_020208661.1"/>
</dbReference>
<dbReference type="AlphaFoldDB" id="A0A1E4SE53"/>
<dbReference type="Proteomes" id="UP000094285">
    <property type="component" value="Unassembled WGS sequence"/>
</dbReference>
<feature type="non-terminal residue" evidence="1">
    <location>
        <position position="1"/>
    </location>
</feature>
<keyword evidence="2" id="KW-1185">Reference proteome</keyword>
<dbReference type="GO" id="GO:0033566">
    <property type="term" value="P:gamma-tubulin complex localization"/>
    <property type="evidence" value="ECO:0007669"/>
    <property type="project" value="InterPro"/>
</dbReference>
<dbReference type="OrthoDB" id="4090074at2759"/>
<dbReference type="GO" id="GO:0000931">
    <property type="term" value="C:gamma-tubulin ring complex"/>
    <property type="evidence" value="ECO:0007669"/>
    <property type="project" value="InterPro"/>
</dbReference>
<feature type="non-terminal residue" evidence="1">
    <location>
        <position position="53"/>
    </location>
</feature>
<reference evidence="2" key="1">
    <citation type="submission" date="2016-05" db="EMBL/GenBank/DDBJ databases">
        <title>Comparative genomics of biotechnologically important yeasts.</title>
        <authorList>
            <consortium name="DOE Joint Genome Institute"/>
            <person name="Riley R."/>
            <person name="Haridas S."/>
            <person name="Wolfe K.H."/>
            <person name="Lopes M.R."/>
            <person name="Hittinger C.T."/>
            <person name="Goker M."/>
            <person name="Salamov A."/>
            <person name="Wisecaver J."/>
            <person name="Long T.M."/>
            <person name="Aerts A.L."/>
            <person name="Barry K."/>
            <person name="Choi C."/>
            <person name="Clum A."/>
            <person name="Coughlan A.Y."/>
            <person name="Deshpande S."/>
            <person name="Douglass A.P."/>
            <person name="Hanson S.J."/>
            <person name="Klenk H.-P."/>
            <person name="Labutti K."/>
            <person name="Lapidus A."/>
            <person name="Lindquist E."/>
            <person name="Lipzen A."/>
            <person name="Meier-Kolthoff J.P."/>
            <person name="Ohm R.A."/>
            <person name="Otillar R.P."/>
            <person name="Pangilinan J."/>
            <person name="Peng Y."/>
            <person name="Rokas A."/>
            <person name="Rosa C.A."/>
            <person name="Scheuner C."/>
            <person name="Sibirny A.A."/>
            <person name="Slot J.C."/>
            <person name="Stielow J.B."/>
            <person name="Sun H."/>
            <person name="Kurtzman C.P."/>
            <person name="Blackwell M."/>
            <person name="Grigoriev I.V."/>
            <person name="Jeffries T.W."/>
        </authorList>
    </citation>
    <scope>NUCLEOTIDE SEQUENCE [LARGE SCALE GENOMIC DNA]</scope>
    <source>
        <strain evidence="2">NRRL Y-17324</strain>
    </source>
</reference>
<gene>
    <name evidence="1" type="ORF">CANTADRAFT_35971</name>
</gene>
<dbReference type="STRING" id="984487.A0A1E4SE53"/>